<proteinExistence type="predicted"/>
<name>A0A1I1BBE9_9ACTN</name>
<evidence type="ECO:0000256" key="1">
    <source>
        <dbReference type="SAM" id="MobiDB-lite"/>
    </source>
</evidence>
<dbReference type="CDD" id="cd02972">
    <property type="entry name" value="DsbA_family"/>
    <property type="match status" value="1"/>
</dbReference>
<keyword evidence="3" id="KW-0413">Isomerase</keyword>
<dbReference type="InterPro" id="IPR036249">
    <property type="entry name" value="Thioredoxin-like_sf"/>
</dbReference>
<dbReference type="STRING" id="748909.SAMN05192575_11620"/>
<evidence type="ECO:0000313" key="3">
    <source>
        <dbReference type="EMBL" id="SFB47694.1"/>
    </source>
</evidence>
<dbReference type="RefSeq" id="WP_091201875.1">
    <property type="nucleotide sequence ID" value="NZ_FOKC01000016.1"/>
</dbReference>
<dbReference type="Proteomes" id="UP000199113">
    <property type="component" value="Unassembled WGS sequence"/>
</dbReference>
<dbReference type="Gene3D" id="3.40.30.10">
    <property type="entry name" value="Glutaredoxin"/>
    <property type="match status" value="1"/>
</dbReference>
<evidence type="ECO:0000313" key="5">
    <source>
        <dbReference type="Proteomes" id="UP000233565"/>
    </source>
</evidence>
<dbReference type="AlphaFoldDB" id="A0A1I1BBE9"/>
<organism evidence="3 4">
    <name type="scientific">Nocardioides alpinus</name>
    <dbReference type="NCBI Taxonomy" id="748909"/>
    <lineage>
        <taxon>Bacteria</taxon>
        <taxon>Bacillati</taxon>
        <taxon>Actinomycetota</taxon>
        <taxon>Actinomycetes</taxon>
        <taxon>Propionibacteriales</taxon>
        <taxon>Nocardioidaceae</taxon>
        <taxon>Nocardioides</taxon>
    </lineage>
</organism>
<accession>A0A1I1BBE9</accession>
<dbReference type="OrthoDB" id="155520at2"/>
<feature type="region of interest" description="Disordered" evidence="1">
    <location>
        <begin position="1"/>
        <end position="20"/>
    </location>
</feature>
<evidence type="ECO:0000313" key="4">
    <source>
        <dbReference type="Proteomes" id="UP000199113"/>
    </source>
</evidence>
<feature type="compositionally biased region" description="Basic and acidic residues" evidence="1">
    <location>
        <begin position="1"/>
        <end position="12"/>
    </location>
</feature>
<reference evidence="3" key="1">
    <citation type="submission" date="2016-10" db="EMBL/GenBank/DDBJ databases">
        <authorList>
            <person name="de Groot N.N."/>
        </authorList>
    </citation>
    <scope>NUCLEOTIDE SEQUENCE [LARGE SCALE GENOMIC DNA]</scope>
    <source>
        <strain evidence="3">CGMCC 1.10697</strain>
    </source>
</reference>
<gene>
    <name evidence="2" type="ORF">CXG46_15775</name>
    <name evidence="3" type="ORF">SAMN05192575_11620</name>
</gene>
<reference evidence="2 5" key="2">
    <citation type="submission" date="2017-12" db="EMBL/GenBank/DDBJ databases">
        <title>Pharmacopeia of the Arctic Ocean.</title>
        <authorList>
            <person name="Collins E."/>
            <person name="Ducluzeau A.-L."/>
        </authorList>
    </citation>
    <scope>NUCLEOTIDE SEQUENCE [LARGE SCALE GENOMIC DNA]</scope>
    <source>
        <strain evidence="2 5">DSM 23325</strain>
    </source>
</reference>
<dbReference type="Proteomes" id="UP000233565">
    <property type="component" value="Unassembled WGS sequence"/>
</dbReference>
<dbReference type="GO" id="GO:0016853">
    <property type="term" value="F:isomerase activity"/>
    <property type="evidence" value="ECO:0007669"/>
    <property type="project" value="UniProtKB-KW"/>
</dbReference>
<sequence length="247" mass="27086">MVLATDDHDPVRPTDPFQDPELINPSNGVVTVWSDIGCPWASLALHTLRSRVLQRDVDVIIDHRAFPLELFNKRGTPKGIVDVEVTAIAGLVPALGWQPWSAPDWQYAVSTVPAMAAVQAAKALSVGGLRASDELDHALRQAFYVRGRSISVHSEILAAAEGCPSLYLPALESALEEGRGYATVFTHWRTAEALPVQGSPHIFVKDRYAEHNPGVDYHWTARPGEGFPRFEQYDESWADAVLDAVDA</sequence>
<dbReference type="SUPFAM" id="SSF52833">
    <property type="entry name" value="Thioredoxin-like"/>
    <property type="match status" value="1"/>
</dbReference>
<keyword evidence="5" id="KW-1185">Reference proteome</keyword>
<dbReference type="EMBL" id="FOKC01000016">
    <property type="protein sequence ID" value="SFB47694.1"/>
    <property type="molecule type" value="Genomic_DNA"/>
</dbReference>
<protein>
    <submittedName>
        <fullName evidence="2 3">Dithiol-disulfide isomerase</fullName>
    </submittedName>
</protein>
<evidence type="ECO:0000313" key="2">
    <source>
        <dbReference type="EMBL" id="PKH38500.1"/>
    </source>
</evidence>
<dbReference type="EMBL" id="PJBV01000033">
    <property type="protein sequence ID" value="PKH38500.1"/>
    <property type="molecule type" value="Genomic_DNA"/>
</dbReference>